<dbReference type="OMA" id="QVFPWQP"/>
<evidence type="ECO:0000259" key="2">
    <source>
        <dbReference type="Pfam" id="PF00816"/>
    </source>
</evidence>
<dbReference type="EMBL" id="JQIM01000010">
    <property type="protein sequence ID" value="KGX07350.1"/>
    <property type="molecule type" value="Genomic_DNA"/>
</dbReference>
<dbReference type="Gene3D" id="4.10.430.30">
    <property type="match status" value="1"/>
</dbReference>
<reference evidence="4 6" key="2">
    <citation type="submission" date="2017-11" db="EMBL/GenBank/DDBJ databases">
        <title>Molecular characterization of Burkholderia pseudomallei and closely related isolates from Vietnam.</title>
        <authorList>
            <person name="Ustinov D.V."/>
            <person name="Antonov A.S."/>
            <person name="Avdusheva E.F."/>
            <person name="Shpak I.M."/>
            <person name="Zakharova I.B."/>
            <person name="Thi L.A."/>
            <person name="Teteryatnikova N."/>
            <person name="Lopasteyskaya Y.A."/>
            <person name="Kuzyutina J.A."/>
            <person name="Ngo T.N."/>
            <person name="Victorov D.V."/>
        </authorList>
    </citation>
    <scope>NUCLEOTIDE SEQUENCE [LARGE SCALE GENOMIC DNA]</scope>
    <source>
        <strain evidence="4 6">V1512</strain>
    </source>
</reference>
<dbReference type="Proteomes" id="UP000030475">
    <property type="component" value="Unassembled WGS sequence"/>
</dbReference>
<dbReference type="Proteomes" id="UP000231878">
    <property type="component" value="Unassembled WGS sequence"/>
</dbReference>
<dbReference type="OrthoDB" id="5297879at2"/>
<protein>
    <submittedName>
        <fullName evidence="3 4">H-NS histone</fullName>
    </submittedName>
</protein>
<dbReference type="GeneID" id="93059950"/>
<comment type="caution">
    <text evidence="3">The sequence shown here is derived from an EMBL/GenBank/DDBJ whole genome shotgun (WGS) entry which is preliminary data.</text>
</comment>
<dbReference type="KEGG" id="but:X994_1214"/>
<feature type="domain" description="DNA-binding protein H-NS-like C-terminal" evidence="2">
    <location>
        <begin position="62"/>
        <end position="91"/>
    </location>
</feature>
<dbReference type="SUPFAM" id="SSF81273">
    <property type="entry name" value="H-NS histone-like proteins"/>
    <property type="match status" value="1"/>
</dbReference>
<name>A0A069B6T5_BURPE</name>
<sequence length="93" mass="10519">METYLDLLAEREALMIKLDAARMQARSAALSEVKRIVEEFELTTQEVFGRAGVLRRRGKLKPKYRDPKTGATWNGRGRPPSWIAGKDRAAFVA</sequence>
<evidence type="ECO:0000313" key="3">
    <source>
        <dbReference type="EMBL" id="KGX07350.1"/>
    </source>
</evidence>
<evidence type="ECO:0000313" key="5">
    <source>
        <dbReference type="Proteomes" id="UP000030475"/>
    </source>
</evidence>
<evidence type="ECO:0000256" key="1">
    <source>
        <dbReference type="SAM" id="MobiDB-lite"/>
    </source>
</evidence>
<dbReference type="RefSeq" id="WP_004193855.1">
    <property type="nucleotide sequence ID" value="NZ_AP028071.1"/>
</dbReference>
<dbReference type="EMBL" id="PHRB01000009">
    <property type="protein sequence ID" value="PJO66096.1"/>
    <property type="molecule type" value="Genomic_DNA"/>
</dbReference>
<dbReference type="AlphaFoldDB" id="A0A069B6T5"/>
<gene>
    <name evidence="4" type="ORF">CWD88_11525</name>
    <name evidence="3" type="ORF">Y036_499</name>
</gene>
<feature type="region of interest" description="Disordered" evidence="1">
    <location>
        <begin position="65"/>
        <end position="86"/>
    </location>
</feature>
<reference evidence="3 5" key="1">
    <citation type="submission" date="2014-08" db="EMBL/GenBank/DDBJ databases">
        <authorList>
            <person name="Bunnell A."/>
            <person name="Chain P.S."/>
            <person name="Chertkov O."/>
            <person name="Currie B.J."/>
            <person name="Daligault H.E."/>
            <person name="Davenport K.W."/>
            <person name="Davis C."/>
            <person name="Gleasner C.D."/>
            <person name="Johnson S.L."/>
            <person name="Kaestli M."/>
            <person name="Koren S."/>
            <person name="Kunde Y.A."/>
            <person name="Mayo M."/>
            <person name="McMurry K.K."/>
            <person name="Price E.P."/>
            <person name="Reitenga K.G."/>
            <person name="Robison R."/>
            <person name="Rosovitz M.J."/>
            <person name="Sarovich D.S."/>
            <person name="Teshima H."/>
        </authorList>
    </citation>
    <scope>NUCLEOTIDE SEQUENCE [LARGE SCALE GENOMIC DNA]</scope>
    <source>
        <strain evidence="3 5">MSHR44</strain>
    </source>
</reference>
<evidence type="ECO:0000313" key="6">
    <source>
        <dbReference type="Proteomes" id="UP000231878"/>
    </source>
</evidence>
<accession>A0A069B6T5</accession>
<evidence type="ECO:0000313" key="4">
    <source>
        <dbReference type="EMBL" id="PJO66096.1"/>
    </source>
</evidence>
<dbReference type="InterPro" id="IPR027444">
    <property type="entry name" value="H-NS_C_dom"/>
</dbReference>
<proteinExistence type="predicted"/>
<dbReference type="GO" id="GO:0003677">
    <property type="term" value="F:DNA binding"/>
    <property type="evidence" value="ECO:0007669"/>
    <property type="project" value="InterPro"/>
</dbReference>
<organism evidence="3 5">
    <name type="scientific">Burkholderia pseudomallei</name>
    <name type="common">Pseudomonas pseudomallei</name>
    <dbReference type="NCBI Taxonomy" id="28450"/>
    <lineage>
        <taxon>Bacteria</taxon>
        <taxon>Pseudomonadati</taxon>
        <taxon>Pseudomonadota</taxon>
        <taxon>Betaproteobacteria</taxon>
        <taxon>Burkholderiales</taxon>
        <taxon>Burkholderiaceae</taxon>
        <taxon>Burkholderia</taxon>
        <taxon>pseudomallei group</taxon>
    </lineage>
</organism>
<dbReference type="Pfam" id="PF00816">
    <property type="entry name" value="Histone_HNS"/>
    <property type="match status" value="1"/>
</dbReference>